<dbReference type="NCBIfam" id="TIGR00657">
    <property type="entry name" value="asp_kinases"/>
    <property type="match status" value="1"/>
</dbReference>
<comment type="caution">
    <text evidence="11">The sequence shown here is derived from an EMBL/GenBank/DDBJ whole genome shotgun (WGS) entry which is preliminary data.</text>
</comment>
<dbReference type="Gene3D" id="1.20.120.1320">
    <property type="entry name" value="Aspartokinase, catalytic domain"/>
    <property type="match status" value="1"/>
</dbReference>
<dbReference type="InterPro" id="IPR045865">
    <property type="entry name" value="ACT-like_dom_sf"/>
</dbReference>
<dbReference type="Proteomes" id="UP000660024">
    <property type="component" value="Unassembled WGS sequence"/>
</dbReference>
<evidence type="ECO:0000259" key="10">
    <source>
        <dbReference type="Pfam" id="PF00696"/>
    </source>
</evidence>
<evidence type="ECO:0000313" key="12">
    <source>
        <dbReference type="Proteomes" id="UP000660024"/>
    </source>
</evidence>
<name>A0ABS1BNQ8_9SPHI</name>
<dbReference type="PANTHER" id="PTHR21499:SF59">
    <property type="entry name" value="ASPARTOKINASE"/>
    <property type="match status" value="1"/>
</dbReference>
<evidence type="ECO:0000256" key="9">
    <source>
        <dbReference type="RuleBase" id="RU004249"/>
    </source>
</evidence>
<dbReference type="EMBL" id="JAEHFY010000030">
    <property type="protein sequence ID" value="MBK0384402.1"/>
    <property type="molecule type" value="Genomic_DNA"/>
</dbReference>
<evidence type="ECO:0000256" key="7">
    <source>
        <dbReference type="ARBA" id="ARBA00047872"/>
    </source>
</evidence>
<dbReference type="PANTHER" id="PTHR21499">
    <property type="entry name" value="ASPARTATE KINASE"/>
    <property type="match status" value="1"/>
</dbReference>
<gene>
    <name evidence="11" type="ORF">I5M32_15650</name>
</gene>
<keyword evidence="9" id="KW-0028">Amino-acid biosynthesis</keyword>
<dbReference type="InterPro" id="IPR036393">
    <property type="entry name" value="AceGlu_kinase-like_sf"/>
</dbReference>
<comment type="pathway">
    <text evidence="9">Amino-acid biosynthesis; L-threonine biosynthesis; L-threonine from L-aspartate: step 1/5.</text>
</comment>
<evidence type="ECO:0000256" key="5">
    <source>
        <dbReference type="ARBA" id="ARBA00022777"/>
    </source>
</evidence>
<comment type="similarity">
    <text evidence="2 8">Belongs to the aspartokinase family.</text>
</comment>
<sequence>MQVFKFGGASVKDADGIKNLAKIIKSNPQENLLVVISAMGKTTNALEKLAISYFDRQDDVHQLFDEIKSYHFTMLHQLFEGNHPVFDEIANTFVEIDWIIEDEPVDPFDFIYDQMVSMGEIVSSRIVGQYLNFMGIKTQWLDARSYIQTDNTYRDAKIDWAKTEDLILKSIPKILENQIAITQGFIGNTSENFTTTLGREGSDFTAAIFASCLNAKDVTVWKDVPGILNADPKLFDDCIKFDELSYQEAIEMTYYGATVIHPKTIKPLQNKHIPLFVKPFLAPKQAGTIIKEAQININTPIIIVKKNQVLITLNTRDLSFITENHLSDIFKAFAEVNIKVNTMQISALSFSASFDHREDKFEALQKLIKTDFELKFNTDLKLITIRHANEKSIEKYIKGNIYLEQRSRNTAQFVLKDE</sequence>
<keyword evidence="5 8" id="KW-0418">Kinase</keyword>
<dbReference type="InterPro" id="IPR001341">
    <property type="entry name" value="Asp_kinase"/>
</dbReference>
<comment type="pathway">
    <text evidence="1 9">Amino-acid biosynthesis; L-lysine biosynthesis via DAP pathway; (S)-tetrahydrodipicolinate from L-aspartate: step 1/4.</text>
</comment>
<keyword evidence="6" id="KW-0067">ATP-binding</keyword>
<dbReference type="Gene3D" id="3.40.1160.10">
    <property type="entry name" value="Acetylglutamate kinase-like"/>
    <property type="match status" value="1"/>
</dbReference>
<evidence type="ECO:0000256" key="3">
    <source>
        <dbReference type="ARBA" id="ARBA00022679"/>
    </source>
</evidence>
<evidence type="ECO:0000256" key="6">
    <source>
        <dbReference type="ARBA" id="ARBA00022840"/>
    </source>
</evidence>
<feature type="domain" description="Aspartate/glutamate/uridylate kinase" evidence="10">
    <location>
        <begin position="2"/>
        <end position="278"/>
    </location>
</feature>
<dbReference type="SUPFAM" id="SSF55021">
    <property type="entry name" value="ACT-like"/>
    <property type="match status" value="1"/>
</dbReference>
<dbReference type="InterPro" id="IPR042199">
    <property type="entry name" value="AsparK_Bifunc_asparK/hSer_DH"/>
</dbReference>
<reference evidence="11 12" key="1">
    <citation type="submission" date="2020-12" db="EMBL/GenBank/DDBJ databases">
        <title>Bacterial novel species Pedobacter sp. SD-b isolated from soil.</title>
        <authorList>
            <person name="Jung H.-Y."/>
        </authorList>
    </citation>
    <scope>NUCLEOTIDE SEQUENCE [LARGE SCALE GENOMIC DNA]</scope>
    <source>
        <strain evidence="11 12">SD-b</strain>
    </source>
</reference>
<dbReference type="EC" id="2.7.2.4" evidence="8"/>
<evidence type="ECO:0000256" key="2">
    <source>
        <dbReference type="ARBA" id="ARBA00010122"/>
    </source>
</evidence>
<dbReference type="PIRSF" id="PIRSF000726">
    <property type="entry name" value="Asp_kin"/>
    <property type="match status" value="1"/>
</dbReference>
<dbReference type="SUPFAM" id="SSF53633">
    <property type="entry name" value="Carbamate kinase-like"/>
    <property type="match status" value="1"/>
</dbReference>
<keyword evidence="3 8" id="KW-0808">Transferase</keyword>
<dbReference type="InterPro" id="IPR001048">
    <property type="entry name" value="Asp/Glu/Uridylate_kinase"/>
</dbReference>
<dbReference type="GO" id="GO:0004072">
    <property type="term" value="F:aspartate kinase activity"/>
    <property type="evidence" value="ECO:0007669"/>
    <property type="project" value="UniProtKB-EC"/>
</dbReference>
<keyword evidence="4" id="KW-0547">Nucleotide-binding</keyword>
<protein>
    <recommendedName>
        <fullName evidence="8">Aspartokinase</fullName>
        <ecNumber evidence="8">2.7.2.4</ecNumber>
    </recommendedName>
</protein>
<dbReference type="RefSeq" id="WP_200588027.1">
    <property type="nucleotide sequence ID" value="NZ_JAEHFY010000030.1"/>
</dbReference>
<comment type="pathway">
    <text evidence="9">Amino-acid biosynthesis; L-methionine biosynthesis via de novo pathway; L-homoserine from L-aspartate: step 1/3.</text>
</comment>
<evidence type="ECO:0000313" key="11">
    <source>
        <dbReference type="EMBL" id="MBK0384402.1"/>
    </source>
</evidence>
<evidence type="ECO:0000256" key="4">
    <source>
        <dbReference type="ARBA" id="ARBA00022741"/>
    </source>
</evidence>
<dbReference type="Pfam" id="PF00696">
    <property type="entry name" value="AA_kinase"/>
    <property type="match status" value="1"/>
</dbReference>
<proteinExistence type="inferred from homology"/>
<keyword evidence="12" id="KW-1185">Reference proteome</keyword>
<accession>A0ABS1BNQ8</accession>
<dbReference type="InterPro" id="IPR005260">
    <property type="entry name" value="Asp_kin_monofn"/>
</dbReference>
<evidence type="ECO:0000256" key="1">
    <source>
        <dbReference type="ARBA" id="ARBA00004766"/>
    </source>
</evidence>
<organism evidence="11 12">
    <name type="scientific">Pedobacter segetis</name>
    <dbReference type="NCBI Taxonomy" id="2793069"/>
    <lineage>
        <taxon>Bacteria</taxon>
        <taxon>Pseudomonadati</taxon>
        <taxon>Bacteroidota</taxon>
        <taxon>Sphingobacteriia</taxon>
        <taxon>Sphingobacteriales</taxon>
        <taxon>Sphingobacteriaceae</taxon>
        <taxon>Pedobacter</taxon>
    </lineage>
</organism>
<comment type="catalytic activity">
    <reaction evidence="7 8">
        <text>L-aspartate + ATP = 4-phospho-L-aspartate + ADP</text>
        <dbReference type="Rhea" id="RHEA:23776"/>
        <dbReference type="ChEBI" id="CHEBI:29991"/>
        <dbReference type="ChEBI" id="CHEBI:30616"/>
        <dbReference type="ChEBI" id="CHEBI:57535"/>
        <dbReference type="ChEBI" id="CHEBI:456216"/>
        <dbReference type="EC" id="2.7.2.4"/>
    </reaction>
</comment>
<evidence type="ECO:0000256" key="8">
    <source>
        <dbReference type="RuleBase" id="RU003448"/>
    </source>
</evidence>